<keyword evidence="4" id="KW-0514">Muscle protein</keyword>
<dbReference type="CDD" id="cd00063">
    <property type="entry name" value="FN3"/>
    <property type="match status" value="1"/>
</dbReference>
<sequence length="203" mass="22555">MIELHIGIACGAVAKEGDEEWMEATQSTGLKTELKELEPGNTYRFRVRAATETAISGPSEESETVFIDYRAKEVEEKAEAGKEAEIDREAALEKREVREAKAPVFRMPLVDRDLPEGSEIVMVCAVTGIPNPTIQWFKDDKVLSDKDYTIKYENGVCTVTISALKQRDAGIYKCVAENINGTAKTECKLIVECKLQSLTISYP</sequence>
<dbReference type="Gene3D" id="2.60.40.10">
    <property type="entry name" value="Immunoglobulins"/>
    <property type="match status" value="2"/>
</dbReference>
<dbReference type="SMART" id="SM00409">
    <property type="entry name" value="IG"/>
    <property type="match status" value="1"/>
</dbReference>
<feature type="domain" description="Ig-like" evidence="5">
    <location>
        <begin position="103"/>
        <end position="190"/>
    </location>
</feature>
<dbReference type="SMART" id="SM00408">
    <property type="entry name" value="IGc2"/>
    <property type="match status" value="1"/>
</dbReference>
<evidence type="ECO:0000256" key="3">
    <source>
        <dbReference type="ARBA" id="ARBA00022889"/>
    </source>
</evidence>
<dbReference type="Pfam" id="PF07679">
    <property type="entry name" value="I-set"/>
    <property type="match status" value="1"/>
</dbReference>
<dbReference type="SUPFAM" id="SSF49265">
    <property type="entry name" value="Fibronectin type III"/>
    <property type="match status" value="1"/>
</dbReference>
<dbReference type="FunFam" id="2.60.40.10:FF:000557">
    <property type="entry name" value="Myosin binding protein Ha"/>
    <property type="match status" value="1"/>
</dbReference>
<accession>A0A183D209</accession>
<evidence type="ECO:0000313" key="8">
    <source>
        <dbReference type="WBParaSite" id="GPUH_0000275501-mRNA-1"/>
    </source>
</evidence>
<dbReference type="AlphaFoldDB" id="A0A183D209"/>
<dbReference type="InterPro" id="IPR013098">
    <property type="entry name" value="Ig_I-set"/>
</dbReference>
<proteinExistence type="predicted"/>
<dbReference type="SUPFAM" id="SSF48726">
    <property type="entry name" value="Immunoglobulin"/>
    <property type="match status" value="1"/>
</dbReference>
<evidence type="ECO:0000256" key="1">
    <source>
        <dbReference type="ARBA" id="ARBA00022433"/>
    </source>
</evidence>
<reference evidence="8" key="1">
    <citation type="submission" date="2016-06" db="UniProtKB">
        <authorList>
            <consortium name="WormBaseParasite"/>
        </authorList>
    </citation>
    <scope>IDENTIFICATION</scope>
</reference>
<keyword evidence="1" id="KW-0787">Thick filament</keyword>
<reference evidence="6 7" key="2">
    <citation type="submission" date="2018-11" db="EMBL/GenBank/DDBJ databases">
        <authorList>
            <consortium name="Pathogen Informatics"/>
        </authorList>
    </citation>
    <scope>NUCLEOTIDE SEQUENCE [LARGE SCALE GENOMIC DNA]</scope>
</reference>
<keyword evidence="3" id="KW-0130">Cell adhesion</keyword>
<organism evidence="8">
    <name type="scientific">Gongylonema pulchrum</name>
    <dbReference type="NCBI Taxonomy" id="637853"/>
    <lineage>
        <taxon>Eukaryota</taxon>
        <taxon>Metazoa</taxon>
        <taxon>Ecdysozoa</taxon>
        <taxon>Nematoda</taxon>
        <taxon>Chromadorea</taxon>
        <taxon>Rhabditida</taxon>
        <taxon>Spirurina</taxon>
        <taxon>Spiruromorpha</taxon>
        <taxon>Spiruroidea</taxon>
        <taxon>Gongylonematidae</taxon>
        <taxon>Gongylonema</taxon>
    </lineage>
</organism>
<dbReference type="WBParaSite" id="GPUH_0000275501-mRNA-1">
    <property type="protein sequence ID" value="GPUH_0000275501-mRNA-1"/>
    <property type="gene ID" value="GPUH_0000275501"/>
</dbReference>
<evidence type="ECO:0000313" key="7">
    <source>
        <dbReference type="Proteomes" id="UP000271098"/>
    </source>
</evidence>
<dbReference type="GO" id="GO:0007155">
    <property type="term" value="P:cell adhesion"/>
    <property type="evidence" value="ECO:0007669"/>
    <property type="project" value="UniProtKB-KW"/>
</dbReference>
<dbReference type="PANTHER" id="PTHR47633">
    <property type="entry name" value="IMMUNOGLOBULIN"/>
    <property type="match status" value="1"/>
</dbReference>
<protein>
    <submittedName>
        <fullName evidence="8">Ig-like domain-containing protein</fullName>
    </submittedName>
</protein>
<gene>
    <name evidence="6" type="ORF">GPUH_LOCUS2750</name>
</gene>
<dbReference type="InterPro" id="IPR003599">
    <property type="entry name" value="Ig_sub"/>
</dbReference>
<keyword evidence="2" id="KW-0677">Repeat</keyword>
<dbReference type="Proteomes" id="UP000271098">
    <property type="component" value="Unassembled WGS sequence"/>
</dbReference>
<dbReference type="InterPro" id="IPR007110">
    <property type="entry name" value="Ig-like_dom"/>
</dbReference>
<dbReference type="PROSITE" id="PS50835">
    <property type="entry name" value="IG_LIKE"/>
    <property type="match status" value="1"/>
</dbReference>
<dbReference type="OrthoDB" id="5854640at2759"/>
<evidence type="ECO:0000313" key="6">
    <source>
        <dbReference type="EMBL" id="VDK36216.1"/>
    </source>
</evidence>
<evidence type="ECO:0000259" key="5">
    <source>
        <dbReference type="PROSITE" id="PS50835"/>
    </source>
</evidence>
<dbReference type="InterPro" id="IPR003961">
    <property type="entry name" value="FN3_dom"/>
</dbReference>
<evidence type="ECO:0000256" key="2">
    <source>
        <dbReference type="ARBA" id="ARBA00022737"/>
    </source>
</evidence>
<dbReference type="InterPro" id="IPR036179">
    <property type="entry name" value="Ig-like_dom_sf"/>
</dbReference>
<keyword evidence="7" id="KW-1185">Reference proteome</keyword>
<evidence type="ECO:0000256" key="4">
    <source>
        <dbReference type="ARBA" id="ARBA00023179"/>
    </source>
</evidence>
<dbReference type="InterPro" id="IPR003598">
    <property type="entry name" value="Ig_sub2"/>
</dbReference>
<name>A0A183D209_9BILA</name>
<dbReference type="GO" id="GO:0032982">
    <property type="term" value="C:myosin filament"/>
    <property type="evidence" value="ECO:0007669"/>
    <property type="project" value="UniProtKB-KW"/>
</dbReference>
<dbReference type="EMBL" id="UYRT01004328">
    <property type="protein sequence ID" value="VDK36216.1"/>
    <property type="molecule type" value="Genomic_DNA"/>
</dbReference>
<dbReference type="InterPro" id="IPR036116">
    <property type="entry name" value="FN3_sf"/>
</dbReference>
<dbReference type="InterPro" id="IPR013783">
    <property type="entry name" value="Ig-like_fold"/>
</dbReference>